<feature type="compositionally biased region" description="Pro residues" evidence="1">
    <location>
        <begin position="22"/>
        <end position="32"/>
    </location>
</feature>
<feature type="region of interest" description="Disordered" evidence="1">
    <location>
        <begin position="20"/>
        <end position="39"/>
    </location>
</feature>
<evidence type="ECO:0000256" key="1">
    <source>
        <dbReference type="SAM" id="MobiDB-lite"/>
    </source>
</evidence>
<comment type="caution">
    <text evidence="2">The sequence shown here is derived from an EMBL/GenBank/DDBJ whole genome shotgun (WGS) entry which is preliminary data.</text>
</comment>
<name>A0A229TDK1_9PSEU</name>
<dbReference type="Proteomes" id="UP000215199">
    <property type="component" value="Unassembled WGS sequence"/>
</dbReference>
<dbReference type="AlphaFoldDB" id="A0A229TDK1"/>
<keyword evidence="3" id="KW-1185">Reference proteome</keyword>
<proteinExistence type="predicted"/>
<organism evidence="2 3">
    <name type="scientific">Amycolatopsis vastitatis</name>
    <dbReference type="NCBI Taxonomy" id="1905142"/>
    <lineage>
        <taxon>Bacteria</taxon>
        <taxon>Bacillati</taxon>
        <taxon>Actinomycetota</taxon>
        <taxon>Actinomycetes</taxon>
        <taxon>Pseudonocardiales</taxon>
        <taxon>Pseudonocardiaceae</taxon>
        <taxon>Amycolatopsis</taxon>
    </lineage>
</organism>
<evidence type="ECO:0000313" key="3">
    <source>
        <dbReference type="Proteomes" id="UP000215199"/>
    </source>
</evidence>
<dbReference type="RefSeq" id="WP_093946663.1">
    <property type="nucleotide sequence ID" value="NZ_NMUL01000007.1"/>
</dbReference>
<gene>
    <name evidence="2" type="ORF">CF165_07310</name>
</gene>
<sequence length="119" mass="12962">MLRPRFPHIWKELVAVLDPWHPRPPLPDPPPGRFGQPDPDLALGLHGEVLVDAVLGAAVYGIAAKFGEPGERARSEAEETDFGEVIADHVEHAVRLAARHALGEAEELRKFGGSLRAPE</sequence>
<protein>
    <submittedName>
        <fullName evidence="2">Uncharacterized protein</fullName>
    </submittedName>
</protein>
<evidence type="ECO:0000313" key="2">
    <source>
        <dbReference type="EMBL" id="OXM69332.1"/>
    </source>
</evidence>
<accession>A0A229TDK1</accession>
<dbReference type="EMBL" id="NMUL01000007">
    <property type="protein sequence ID" value="OXM69332.1"/>
    <property type="molecule type" value="Genomic_DNA"/>
</dbReference>
<reference evidence="3" key="1">
    <citation type="submission" date="2017-07" db="EMBL/GenBank/DDBJ databases">
        <title>Comparative genome mining reveals phylogenetic distribution patterns of secondary metabolites in Amycolatopsis.</title>
        <authorList>
            <person name="Adamek M."/>
            <person name="Alanjary M."/>
            <person name="Sales-Ortells H."/>
            <person name="Goodfellow M."/>
            <person name="Bull A.T."/>
            <person name="Kalinowski J."/>
            <person name="Ziemert N."/>
        </authorList>
    </citation>
    <scope>NUCLEOTIDE SEQUENCE [LARGE SCALE GENOMIC DNA]</scope>
    <source>
        <strain evidence="3">H5</strain>
    </source>
</reference>